<evidence type="ECO:0000313" key="1">
    <source>
        <dbReference type="EMBL" id="VUZ38793.1"/>
    </source>
</evidence>
<organism evidence="1 2">
    <name type="scientific">Hymenolepis diminuta</name>
    <name type="common">Rat tapeworm</name>
    <dbReference type="NCBI Taxonomy" id="6216"/>
    <lineage>
        <taxon>Eukaryota</taxon>
        <taxon>Metazoa</taxon>
        <taxon>Spiralia</taxon>
        <taxon>Lophotrochozoa</taxon>
        <taxon>Platyhelminthes</taxon>
        <taxon>Cestoda</taxon>
        <taxon>Eucestoda</taxon>
        <taxon>Cyclophyllidea</taxon>
        <taxon>Hymenolepididae</taxon>
        <taxon>Hymenolepis</taxon>
    </lineage>
</organism>
<dbReference type="Proteomes" id="UP000321570">
    <property type="component" value="Unassembled WGS sequence"/>
</dbReference>
<reference evidence="1 2" key="1">
    <citation type="submission" date="2019-07" db="EMBL/GenBank/DDBJ databases">
        <authorList>
            <person name="Jastrzebski P J."/>
            <person name="Paukszto L."/>
            <person name="Jastrzebski P J."/>
        </authorList>
    </citation>
    <scope>NUCLEOTIDE SEQUENCE [LARGE SCALE GENOMIC DNA]</scope>
    <source>
        <strain evidence="1 2">WMS-il1</strain>
    </source>
</reference>
<gene>
    <name evidence="1" type="ORF">WMSIL1_LOCUS250</name>
</gene>
<sequence length="85" mass="9615">MLRSQERLATFEYIENGTQMGILNPECSEEEIKHQLPVKGLVNVVAFQKKLIFIGGLEIDNNPFTSRIDMMDVSTDQVSSLPDMI</sequence>
<accession>A0A564XX11</accession>
<dbReference type="AlphaFoldDB" id="A0A564XX11"/>
<proteinExistence type="predicted"/>
<protein>
    <submittedName>
        <fullName evidence="1">Uncharacterized protein</fullName>
    </submittedName>
</protein>
<dbReference type="EMBL" id="CABIJS010000007">
    <property type="protein sequence ID" value="VUZ38793.1"/>
    <property type="molecule type" value="Genomic_DNA"/>
</dbReference>
<keyword evidence="2" id="KW-1185">Reference proteome</keyword>
<evidence type="ECO:0000313" key="2">
    <source>
        <dbReference type="Proteomes" id="UP000321570"/>
    </source>
</evidence>
<name>A0A564XX11_HYMDI</name>
<feature type="non-terminal residue" evidence="1">
    <location>
        <position position="85"/>
    </location>
</feature>